<dbReference type="Proteomes" id="UP000246145">
    <property type="component" value="Unassembled WGS sequence"/>
</dbReference>
<sequence length="403" mass="42868">MSDPQDQTASASYRRYFWLVACAGFASMASMRLCDTLLPELAHYFGADIGAAAGAVSMFAIAYGVFQLVYGPLGDRYGKQRVICLAVAVSAVLNLALVFSPDLSVLIGLRFLAGATAGGIIPLSMAYIGDSVPYTRRQQELAKFLPATILGMIAGQWAGGVFADTLGWRAAFVLLVLLFGAATALMVRDLPPAPSAASRKENKSYAAQLMLVLRTPWARRILIAALIEGCFAYGAFVFIPVHLYKHFGLSLSMAGGVVVLYGLGGLGYTLFARRIVTRLGEQSMVVCGSILMAAAYGLLAFAPSWGWAMPACAIAGFGFYLIHNTLQANATQMAPLARGTAVSLFACSLFLGQSIGVSIIALLLESLGTRLAFLPSVAALPLLGLWLARSIKRHRKAQERPHG</sequence>
<feature type="domain" description="Major facilitator superfamily (MFS) profile" evidence="9">
    <location>
        <begin position="16"/>
        <end position="396"/>
    </location>
</feature>
<comment type="similarity">
    <text evidence="2">Belongs to the major facilitator superfamily.</text>
</comment>
<keyword evidence="11" id="KW-1185">Reference proteome</keyword>
<evidence type="ECO:0000313" key="11">
    <source>
        <dbReference type="Proteomes" id="UP000246145"/>
    </source>
</evidence>
<feature type="transmembrane region" description="Helical" evidence="8">
    <location>
        <begin position="107"/>
        <end position="129"/>
    </location>
</feature>
<dbReference type="InterPro" id="IPR011701">
    <property type="entry name" value="MFS"/>
</dbReference>
<feature type="transmembrane region" description="Helical" evidence="8">
    <location>
        <begin position="141"/>
        <end position="160"/>
    </location>
</feature>
<feature type="transmembrane region" description="Helical" evidence="8">
    <location>
        <begin position="45"/>
        <end position="70"/>
    </location>
</feature>
<dbReference type="AlphaFoldDB" id="A0A2U1CJ47"/>
<keyword evidence="4" id="KW-1003">Cell membrane</keyword>
<gene>
    <name evidence="10" type="ORF">C7440_3207</name>
</gene>
<feature type="transmembrane region" description="Helical" evidence="8">
    <location>
        <begin position="166"/>
        <end position="187"/>
    </location>
</feature>
<evidence type="ECO:0000256" key="1">
    <source>
        <dbReference type="ARBA" id="ARBA00004651"/>
    </source>
</evidence>
<dbReference type="CDD" id="cd17324">
    <property type="entry name" value="MFS_NepI_like"/>
    <property type="match status" value="1"/>
</dbReference>
<dbReference type="Gene3D" id="1.20.1250.20">
    <property type="entry name" value="MFS general substrate transporter like domains"/>
    <property type="match status" value="1"/>
</dbReference>
<feature type="transmembrane region" description="Helical" evidence="8">
    <location>
        <begin position="247"/>
        <end position="271"/>
    </location>
</feature>
<organism evidence="10 11">
    <name type="scientific">Pusillimonas noertemannii</name>
    <dbReference type="NCBI Taxonomy" id="305977"/>
    <lineage>
        <taxon>Bacteria</taxon>
        <taxon>Pseudomonadati</taxon>
        <taxon>Pseudomonadota</taxon>
        <taxon>Betaproteobacteria</taxon>
        <taxon>Burkholderiales</taxon>
        <taxon>Alcaligenaceae</taxon>
        <taxon>Pusillimonas</taxon>
    </lineage>
</organism>
<evidence type="ECO:0000256" key="3">
    <source>
        <dbReference type="ARBA" id="ARBA00022448"/>
    </source>
</evidence>
<proteinExistence type="inferred from homology"/>
<feature type="transmembrane region" description="Helical" evidence="8">
    <location>
        <begin position="370"/>
        <end position="388"/>
    </location>
</feature>
<dbReference type="RefSeq" id="WP_116519223.1">
    <property type="nucleotide sequence ID" value="NZ_JACCEX010000005.1"/>
</dbReference>
<dbReference type="GO" id="GO:0022857">
    <property type="term" value="F:transmembrane transporter activity"/>
    <property type="evidence" value="ECO:0007669"/>
    <property type="project" value="InterPro"/>
</dbReference>
<comment type="subcellular location">
    <subcellularLocation>
        <location evidence="1">Cell membrane</location>
        <topology evidence="1">Multi-pass membrane protein</topology>
    </subcellularLocation>
</comment>
<dbReference type="Pfam" id="PF07690">
    <property type="entry name" value="MFS_1"/>
    <property type="match status" value="1"/>
</dbReference>
<evidence type="ECO:0000256" key="8">
    <source>
        <dbReference type="SAM" id="Phobius"/>
    </source>
</evidence>
<reference evidence="10 11" key="1">
    <citation type="submission" date="2018-04" db="EMBL/GenBank/DDBJ databases">
        <title>Genomic Encyclopedia of Type Strains, Phase IV (KMG-IV): sequencing the most valuable type-strain genomes for metagenomic binning, comparative biology and taxonomic classification.</title>
        <authorList>
            <person name="Goeker M."/>
        </authorList>
    </citation>
    <scope>NUCLEOTIDE SEQUENCE [LARGE SCALE GENOMIC DNA]</scope>
    <source>
        <strain evidence="10 11">DSM 10065</strain>
    </source>
</reference>
<feature type="transmembrane region" description="Helical" evidence="8">
    <location>
        <begin position="221"/>
        <end position="241"/>
    </location>
</feature>
<dbReference type="STRING" id="1231391.GCA_000308195_01333"/>
<comment type="caution">
    <text evidence="10">The sequence shown here is derived from an EMBL/GenBank/DDBJ whole genome shotgun (WGS) entry which is preliminary data.</text>
</comment>
<evidence type="ECO:0000256" key="5">
    <source>
        <dbReference type="ARBA" id="ARBA00022692"/>
    </source>
</evidence>
<evidence type="ECO:0000256" key="7">
    <source>
        <dbReference type="ARBA" id="ARBA00023136"/>
    </source>
</evidence>
<evidence type="ECO:0000313" key="10">
    <source>
        <dbReference type="EMBL" id="PVY61040.1"/>
    </source>
</evidence>
<dbReference type="SUPFAM" id="SSF103473">
    <property type="entry name" value="MFS general substrate transporter"/>
    <property type="match status" value="1"/>
</dbReference>
<feature type="transmembrane region" description="Helical" evidence="8">
    <location>
        <begin position="82"/>
        <end position="101"/>
    </location>
</feature>
<accession>A0A2U1CJ47</accession>
<keyword evidence="7 8" id="KW-0472">Membrane</keyword>
<evidence type="ECO:0000256" key="4">
    <source>
        <dbReference type="ARBA" id="ARBA00022475"/>
    </source>
</evidence>
<dbReference type="PROSITE" id="PS50850">
    <property type="entry name" value="MFS"/>
    <property type="match status" value="1"/>
</dbReference>
<evidence type="ECO:0000256" key="2">
    <source>
        <dbReference type="ARBA" id="ARBA00008335"/>
    </source>
</evidence>
<dbReference type="InterPro" id="IPR020846">
    <property type="entry name" value="MFS_dom"/>
</dbReference>
<evidence type="ECO:0000259" key="9">
    <source>
        <dbReference type="PROSITE" id="PS50850"/>
    </source>
</evidence>
<feature type="transmembrane region" description="Helical" evidence="8">
    <location>
        <begin position="283"/>
        <end position="299"/>
    </location>
</feature>
<dbReference type="InterPro" id="IPR036259">
    <property type="entry name" value="MFS_trans_sf"/>
</dbReference>
<name>A0A2U1CJ47_9BURK</name>
<keyword evidence="5 8" id="KW-0812">Transmembrane</keyword>
<dbReference type="PANTHER" id="PTHR43271:SF2">
    <property type="entry name" value="BLL2771 PROTEIN"/>
    <property type="match status" value="1"/>
</dbReference>
<dbReference type="EMBL" id="QEKO01000005">
    <property type="protein sequence ID" value="PVY61040.1"/>
    <property type="molecule type" value="Genomic_DNA"/>
</dbReference>
<evidence type="ECO:0000256" key="6">
    <source>
        <dbReference type="ARBA" id="ARBA00022989"/>
    </source>
</evidence>
<feature type="transmembrane region" description="Helical" evidence="8">
    <location>
        <begin position="16"/>
        <end position="33"/>
    </location>
</feature>
<feature type="transmembrane region" description="Helical" evidence="8">
    <location>
        <begin position="305"/>
        <end position="322"/>
    </location>
</feature>
<dbReference type="OrthoDB" id="9814303at2"/>
<keyword evidence="3" id="KW-0813">Transport</keyword>
<keyword evidence="6 8" id="KW-1133">Transmembrane helix</keyword>
<dbReference type="PANTHER" id="PTHR43271">
    <property type="entry name" value="BLL2771 PROTEIN"/>
    <property type="match status" value="1"/>
</dbReference>
<protein>
    <submittedName>
        <fullName evidence="10">Putative MFS family arabinose efflux permease</fullName>
    </submittedName>
</protein>
<feature type="transmembrane region" description="Helical" evidence="8">
    <location>
        <begin position="342"/>
        <end position="364"/>
    </location>
</feature>
<dbReference type="GO" id="GO:0005886">
    <property type="term" value="C:plasma membrane"/>
    <property type="evidence" value="ECO:0007669"/>
    <property type="project" value="UniProtKB-SubCell"/>
</dbReference>